<dbReference type="InterPro" id="IPR038765">
    <property type="entry name" value="Papain-like_cys_pep_sf"/>
</dbReference>
<dbReference type="PROSITE" id="PS50802">
    <property type="entry name" value="OTU"/>
    <property type="match status" value="1"/>
</dbReference>
<protein>
    <recommendedName>
        <fullName evidence="2">OTU domain-containing protein</fullName>
    </recommendedName>
</protein>
<dbReference type="Proteomes" id="UP001642484">
    <property type="component" value="Unassembled WGS sequence"/>
</dbReference>
<sequence length="444" mass="49234">MSHRRGAFTAPTSSTEGWARELKKDQDLLKSCGLRVKEVEGDGACLFRAFADQLTADEPDAHARMREECVDFMVQHRGDFEPFIDEPWQRLGKVLAPCPGLDEWWGSPEGGHPEDLRMPVAEAWHRALSNSKGSQTDDLETETRGREPQATARTGPRARSLTLTASTLLEDGRRNRDKAESVSPARMKWRRVRRLYDGGMVMQGLLNDVRSRQTEGIYSLDWSNVPSTSTSSHRIFTKELSDAEASVHTRPSTKDDTEKVYAADWTEVPGHPSPAAIENWKRLKLACPGLKARQALHGVNQVPERTANRASERPECAARPRGASARASARADVCNEGGEFQRRRLLNVQALARRNGVNAIIYQPSQASGRPDQILRSAVEIQATDEHAGCVQFLGLNNVATSKNKPSCHIERMRHSELVVVYRGAQAGNLSPFHAAGGHSNVWP</sequence>
<evidence type="ECO:0000256" key="1">
    <source>
        <dbReference type="SAM" id="MobiDB-lite"/>
    </source>
</evidence>
<organism evidence="3 4">
    <name type="scientific">Durusdinium trenchii</name>
    <dbReference type="NCBI Taxonomy" id="1381693"/>
    <lineage>
        <taxon>Eukaryota</taxon>
        <taxon>Sar</taxon>
        <taxon>Alveolata</taxon>
        <taxon>Dinophyceae</taxon>
        <taxon>Suessiales</taxon>
        <taxon>Symbiodiniaceae</taxon>
        <taxon>Durusdinium</taxon>
    </lineage>
</organism>
<accession>A0ABP0J4V8</accession>
<feature type="region of interest" description="Disordered" evidence="1">
    <location>
        <begin position="302"/>
        <end position="323"/>
    </location>
</feature>
<dbReference type="Pfam" id="PF02338">
    <property type="entry name" value="OTU"/>
    <property type="match status" value="1"/>
</dbReference>
<evidence type="ECO:0000313" key="3">
    <source>
        <dbReference type="EMBL" id="CAK9009318.1"/>
    </source>
</evidence>
<comment type="caution">
    <text evidence="3">The sequence shown here is derived from an EMBL/GenBank/DDBJ whole genome shotgun (WGS) entry which is preliminary data.</text>
</comment>
<dbReference type="PANTHER" id="PTHR12419">
    <property type="entry name" value="OTU DOMAIN CONTAINING PROTEIN"/>
    <property type="match status" value="1"/>
</dbReference>
<proteinExistence type="predicted"/>
<keyword evidence="4" id="KW-1185">Reference proteome</keyword>
<name>A0ABP0J4V8_9DINO</name>
<dbReference type="SUPFAM" id="SSF54001">
    <property type="entry name" value="Cysteine proteinases"/>
    <property type="match status" value="1"/>
</dbReference>
<feature type="region of interest" description="Disordered" evidence="1">
    <location>
        <begin position="129"/>
        <end position="167"/>
    </location>
</feature>
<feature type="domain" description="OTU" evidence="2">
    <location>
        <begin position="34"/>
        <end position="185"/>
    </location>
</feature>
<feature type="compositionally biased region" description="Basic and acidic residues" evidence="1">
    <location>
        <begin position="306"/>
        <end position="318"/>
    </location>
</feature>
<evidence type="ECO:0000259" key="2">
    <source>
        <dbReference type="PROSITE" id="PS50802"/>
    </source>
</evidence>
<evidence type="ECO:0000313" key="4">
    <source>
        <dbReference type="Proteomes" id="UP001642484"/>
    </source>
</evidence>
<dbReference type="InterPro" id="IPR003323">
    <property type="entry name" value="OTU_dom"/>
</dbReference>
<feature type="compositionally biased region" description="Low complexity" evidence="1">
    <location>
        <begin position="157"/>
        <end position="167"/>
    </location>
</feature>
<dbReference type="Gene3D" id="3.90.70.80">
    <property type="match status" value="1"/>
</dbReference>
<reference evidence="3 4" key="1">
    <citation type="submission" date="2024-02" db="EMBL/GenBank/DDBJ databases">
        <authorList>
            <person name="Chen Y."/>
            <person name="Shah S."/>
            <person name="Dougan E. K."/>
            <person name="Thang M."/>
            <person name="Chan C."/>
        </authorList>
    </citation>
    <scope>NUCLEOTIDE SEQUENCE [LARGE SCALE GENOMIC DNA]</scope>
</reference>
<dbReference type="EMBL" id="CAXAMN010004446">
    <property type="protein sequence ID" value="CAK9009318.1"/>
    <property type="molecule type" value="Genomic_DNA"/>
</dbReference>
<gene>
    <name evidence="3" type="ORF">CCMP2556_LOCUS9610</name>
</gene>
<dbReference type="InterPro" id="IPR050704">
    <property type="entry name" value="Peptidase_C85-like"/>
</dbReference>